<accession>A0AAN8MUF9</accession>
<organism evidence="3 4">
    <name type="scientific">Orbilia javanica</name>
    <dbReference type="NCBI Taxonomy" id="47235"/>
    <lineage>
        <taxon>Eukaryota</taxon>
        <taxon>Fungi</taxon>
        <taxon>Dikarya</taxon>
        <taxon>Ascomycota</taxon>
        <taxon>Pezizomycotina</taxon>
        <taxon>Orbiliomycetes</taxon>
        <taxon>Orbiliales</taxon>
        <taxon>Orbiliaceae</taxon>
        <taxon>Orbilia</taxon>
    </lineage>
</organism>
<sequence length="395" mass="44555">MPMLSGRALHNVTNRNEYFESLIELMGNTYNEETNPDGIINLAIAENSLMQRTVADYLNENLRLHTKQLTYGDGTTGSYRLKANLANFLNNYFHPVQDVKSTEIIVSSGILEHNPKSRERWTKKRMGEDFYARSRANAIPVSFGDIDPFSIEALQCYEDELVKFNKEKPGAQIRAILLANPHNPLGKCYPRETLLEYMKFCEKHDIHLIADEIYALSIFKTSSNQDAVGFHSVLSIDMEDVVDPRRVHVLYGMSKDFSSNGLRLGIVVSRNSQLVEAMSSITIFSWPSAPADLAWCLMLEDSAFLEYYISEHQRRLAEGYEFLAGILDNLGIDYTRGSNAGFFVWADLSFALERPADGSEPGLAEDMKLDQKLIQGGVHLAAGLGYQAEKPGWFR</sequence>
<reference evidence="3 4" key="1">
    <citation type="submission" date="2019-10" db="EMBL/GenBank/DDBJ databases">
        <authorList>
            <person name="Palmer J.M."/>
        </authorList>
    </citation>
    <scope>NUCLEOTIDE SEQUENCE [LARGE SCALE GENOMIC DNA]</scope>
    <source>
        <strain evidence="3 4">TWF718</strain>
    </source>
</reference>
<evidence type="ECO:0000313" key="4">
    <source>
        <dbReference type="Proteomes" id="UP001313282"/>
    </source>
</evidence>
<evidence type="ECO:0000313" key="3">
    <source>
        <dbReference type="EMBL" id="KAK6335011.1"/>
    </source>
</evidence>
<dbReference type="PANTHER" id="PTHR43795">
    <property type="entry name" value="BIFUNCTIONAL ASPARTATE AMINOTRANSFERASE AND GLUTAMATE/ASPARTATE-PREPHENATE AMINOTRANSFERASE-RELATED"/>
    <property type="match status" value="1"/>
</dbReference>
<evidence type="ECO:0000259" key="2">
    <source>
        <dbReference type="Pfam" id="PF00155"/>
    </source>
</evidence>
<protein>
    <recommendedName>
        <fullName evidence="2">Aminotransferase class I/classII large domain-containing protein</fullName>
    </recommendedName>
</protein>
<feature type="domain" description="Aminotransferase class I/classII large" evidence="2">
    <location>
        <begin position="167"/>
        <end position="395"/>
    </location>
</feature>
<dbReference type="InterPro" id="IPR015424">
    <property type="entry name" value="PyrdxlP-dep_Trfase"/>
</dbReference>
<dbReference type="SUPFAM" id="SSF53383">
    <property type="entry name" value="PLP-dependent transferases"/>
    <property type="match status" value="1"/>
</dbReference>
<dbReference type="GO" id="GO:0030170">
    <property type="term" value="F:pyridoxal phosphate binding"/>
    <property type="evidence" value="ECO:0007669"/>
    <property type="project" value="InterPro"/>
</dbReference>
<dbReference type="InterPro" id="IPR015421">
    <property type="entry name" value="PyrdxlP-dep_Trfase_major"/>
</dbReference>
<dbReference type="AlphaFoldDB" id="A0AAN8MUF9"/>
<dbReference type="Gene3D" id="3.90.1150.10">
    <property type="entry name" value="Aspartate Aminotransferase, domain 1"/>
    <property type="match status" value="2"/>
</dbReference>
<dbReference type="CDD" id="cd00609">
    <property type="entry name" value="AAT_like"/>
    <property type="match status" value="1"/>
</dbReference>
<dbReference type="EMBL" id="JAVHNR010000008">
    <property type="protein sequence ID" value="KAK6335011.1"/>
    <property type="molecule type" value="Genomic_DNA"/>
</dbReference>
<proteinExistence type="predicted"/>
<keyword evidence="4" id="KW-1185">Reference proteome</keyword>
<dbReference type="Pfam" id="PF00155">
    <property type="entry name" value="Aminotran_1_2"/>
    <property type="match status" value="1"/>
</dbReference>
<dbReference type="Proteomes" id="UP001313282">
    <property type="component" value="Unassembled WGS sequence"/>
</dbReference>
<dbReference type="InterPro" id="IPR015422">
    <property type="entry name" value="PyrdxlP-dep_Trfase_small"/>
</dbReference>
<comment type="caution">
    <text evidence="3">The sequence shown here is derived from an EMBL/GenBank/DDBJ whole genome shotgun (WGS) entry which is preliminary data.</text>
</comment>
<gene>
    <name evidence="3" type="ORF">TWF718_010453</name>
</gene>
<dbReference type="InterPro" id="IPR004839">
    <property type="entry name" value="Aminotransferase_I/II_large"/>
</dbReference>
<dbReference type="PANTHER" id="PTHR43795:SF39">
    <property type="entry name" value="AMINOTRANSFERASE CLASS I_CLASSII DOMAIN-CONTAINING PROTEIN"/>
    <property type="match status" value="1"/>
</dbReference>
<evidence type="ECO:0000256" key="1">
    <source>
        <dbReference type="ARBA" id="ARBA00022898"/>
    </source>
</evidence>
<dbReference type="GO" id="GO:0006520">
    <property type="term" value="P:amino acid metabolic process"/>
    <property type="evidence" value="ECO:0007669"/>
    <property type="project" value="TreeGrafter"/>
</dbReference>
<dbReference type="Gene3D" id="3.40.640.10">
    <property type="entry name" value="Type I PLP-dependent aspartate aminotransferase-like (Major domain)"/>
    <property type="match status" value="1"/>
</dbReference>
<dbReference type="InterPro" id="IPR050478">
    <property type="entry name" value="Ethylene_sulfur-biosynth"/>
</dbReference>
<dbReference type="GO" id="GO:0008483">
    <property type="term" value="F:transaminase activity"/>
    <property type="evidence" value="ECO:0007669"/>
    <property type="project" value="TreeGrafter"/>
</dbReference>
<name>A0AAN8MUF9_9PEZI</name>
<keyword evidence="1" id="KW-0663">Pyridoxal phosphate</keyword>
<dbReference type="PRINTS" id="PR00753">
    <property type="entry name" value="ACCSYNTHASE"/>
</dbReference>